<comment type="caution">
    <text evidence="2">The sequence shown here is derived from an EMBL/GenBank/DDBJ whole genome shotgun (WGS) entry which is preliminary data.</text>
</comment>
<reference evidence="2 3" key="1">
    <citation type="submission" date="2024-02" db="EMBL/GenBank/DDBJ databases">
        <title>Discinaceae phylogenomics.</title>
        <authorList>
            <person name="Dirks A.C."/>
            <person name="James T.Y."/>
        </authorList>
    </citation>
    <scope>NUCLEOTIDE SEQUENCE [LARGE SCALE GENOMIC DNA]</scope>
    <source>
        <strain evidence="2 3">ACD0624</strain>
    </source>
</reference>
<proteinExistence type="predicted"/>
<feature type="transmembrane region" description="Helical" evidence="1">
    <location>
        <begin position="451"/>
        <end position="474"/>
    </location>
</feature>
<organism evidence="2 3">
    <name type="scientific">Discina gigas</name>
    <dbReference type="NCBI Taxonomy" id="1032678"/>
    <lineage>
        <taxon>Eukaryota</taxon>
        <taxon>Fungi</taxon>
        <taxon>Dikarya</taxon>
        <taxon>Ascomycota</taxon>
        <taxon>Pezizomycotina</taxon>
        <taxon>Pezizomycetes</taxon>
        <taxon>Pezizales</taxon>
        <taxon>Discinaceae</taxon>
        <taxon>Discina</taxon>
    </lineage>
</organism>
<protein>
    <submittedName>
        <fullName evidence="2">Uncharacterized protein</fullName>
    </submittedName>
</protein>
<evidence type="ECO:0000313" key="2">
    <source>
        <dbReference type="EMBL" id="KAL0636020.1"/>
    </source>
</evidence>
<keyword evidence="3" id="KW-1185">Reference proteome</keyword>
<keyword evidence="1" id="KW-0812">Transmembrane</keyword>
<dbReference type="Proteomes" id="UP001447188">
    <property type="component" value="Unassembled WGS sequence"/>
</dbReference>
<keyword evidence="1" id="KW-1133">Transmembrane helix</keyword>
<keyword evidence="1" id="KW-0472">Membrane</keyword>
<name>A0ABR3GJC5_9PEZI</name>
<accession>A0ABR3GJC5</accession>
<feature type="transmembrane region" description="Helical" evidence="1">
    <location>
        <begin position="50"/>
        <end position="72"/>
    </location>
</feature>
<gene>
    <name evidence="2" type="ORF">Q9L58_005049</name>
</gene>
<evidence type="ECO:0000313" key="3">
    <source>
        <dbReference type="Proteomes" id="UP001447188"/>
    </source>
</evidence>
<sequence length="536" mass="59489">MDAPEPENYDNALDLNRSIPCVVHIVATRMYCWVKLSNNGAMLDRQRPWLSLYTALAAITTALLTVGFAGLLTPTPMMRFNGIFATEVDMTTDVFKTWYENATDANRPKTGIGCKWYTHVNPRNGLDYTFPTCPFRDDNSLVLQAGRAAVEKGFFLNSVTKIGDVNFNGTTGGTLPIGRNGFQAFDTSEFHIKEKDFPTTYNYTTLLQGSTIEVSCEQTIDSPIKSFLLDTMNTSYPVRTNLHVSYNFSSARSGGRCQWDYNQDFIVPDGGNLMTFMCGSADHTPSEIPINERLPVSPYYIFFRPFGDYESGARGLQLGNITCKVEPHVTLNNVTYNSFTNDFTSRVVEEFDTPALTPTDFEAVDAIYQVFWYGISKQGNIIADTIVSLRHQNEPDSQPLAKTFEHILKGFYEIEMTSLRLYYSANFPPGSRQVVGTLSYFRMGYNGSIEALYALGPLVVVVVMGLGYLIWGLWVGGGGAFEFNPTRASSLLVASSQGGLSNLNLGKEDESSLQHVKVKFGQLPHGALGLRLHDGK</sequence>
<dbReference type="EMBL" id="JBBBZM010000058">
    <property type="protein sequence ID" value="KAL0636020.1"/>
    <property type="molecule type" value="Genomic_DNA"/>
</dbReference>
<evidence type="ECO:0000256" key="1">
    <source>
        <dbReference type="SAM" id="Phobius"/>
    </source>
</evidence>